<dbReference type="EMBL" id="QOKZ01000006">
    <property type="protein sequence ID" value="RMC33825.1"/>
    <property type="molecule type" value="Genomic_DNA"/>
</dbReference>
<dbReference type="Pfam" id="PF14306">
    <property type="entry name" value="PUA_2"/>
    <property type="match status" value="1"/>
</dbReference>
<reference evidence="3 4" key="1">
    <citation type="submission" date="2018-07" db="EMBL/GenBank/DDBJ databases">
        <authorList>
            <person name="Zhang Y."/>
            <person name="Wang L."/>
            <person name="Ma S."/>
        </authorList>
    </citation>
    <scope>NUCLEOTIDE SEQUENCE [LARGE SCALE GENOMIC DNA]</scope>
    <source>
        <strain evidence="3 4">4-2</strain>
    </source>
</reference>
<dbReference type="Gene3D" id="3.10.400.10">
    <property type="entry name" value="Sulfate adenylyltransferase"/>
    <property type="match status" value="1"/>
</dbReference>
<dbReference type="GO" id="GO:0004781">
    <property type="term" value="F:sulfate adenylyltransferase (ATP) activity"/>
    <property type="evidence" value="ECO:0007669"/>
    <property type="project" value="TreeGrafter"/>
</dbReference>
<dbReference type="SUPFAM" id="SSF88697">
    <property type="entry name" value="PUA domain-like"/>
    <property type="match status" value="1"/>
</dbReference>
<dbReference type="GO" id="GO:0019379">
    <property type="term" value="P:sulfate assimilation, phosphoadenylyl sulfate reduction by phosphoadenylyl-sulfate reductase (thioredoxin)"/>
    <property type="evidence" value="ECO:0007669"/>
    <property type="project" value="TreeGrafter"/>
</dbReference>
<dbReference type="InterPro" id="IPR015947">
    <property type="entry name" value="PUA-like_sf"/>
</dbReference>
<dbReference type="Proteomes" id="UP000273516">
    <property type="component" value="Unassembled WGS sequence"/>
</dbReference>
<sequence>MTKLNQIPIPELFVSPEAAGKLAAEGARLPGWRLTRRQLCDLELLMNGGFFPLKGFMTQADCEHVARDMRLASGALWPVPVTLEVGEDFAARIEPGDDIGLLDGQDVLLAIMSVTDHWRPGGGMAGPVCLGGKVKGLRPPAGAGTRPNHLRGLFRDHDRDQVVALDDCAALPVPEGMVAMLMLLAGDIPAAEHAGLRRRYETAIAGHAGACMAEVNLVARGQGIRILVLQALVARNHGATHVLAGDEPELGKLLEEAGLLLLPHRG</sequence>
<evidence type="ECO:0000313" key="3">
    <source>
        <dbReference type="EMBL" id="RMC33825.1"/>
    </source>
</evidence>
<dbReference type="GO" id="GO:0005737">
    <property type="term" value="C:cytoplasm"/>
    <property type="evidence" value="ECO:0007669"/>
    <property type="project" value="TreeGrafter"/>
</dbReference>
<feature type="domain" description="ATP-sulfurylase PUA-like" evidence="2">
    <location>
        <begin position="9"/>
        <end position="120"/>
    </location>
</feature>
<evidence type="ECO:0000313" key="4">
    <source>
        <dbReference type="Proteomes" id="UP000273516"/>
    </source>
</evidence>
<comment type="caution">
    <text evidence="3">The sequence shown here is derived from an EMBL/GenBank/DDBJ whole genome shotgun (WGS) entry which is preliminary data.</text>
</comment>
<accession>A0A3M0M923</accession>
<dbReference type="GO" id="GO:0010134">
    <property type="term" value="P:sulfate assimilation via adenylyl sulfate reduction"/>
    <property type="evidence" value="ECO:0007669"/>
    <property type="project" value="TreeGrafter"/>
</dbReference>
<organism evidence="3 4">
    <name type="scientific">Paracoccus alkanivorans</name>
    <dbReference type="NCBI Taxonomy" id="2116655"/>
    <lineage>
        <taxon>Bacteria</taxon>
        <taxon>Pseudomonadati</taxon>
        <taxon>Pseudomonadota</taxon>
        <taxon>Alphaproteobacteria</taxon>
        <taxon>Rhodobacterales</taxon>
        <taxon>Paracoccaceae</taxon>
        <taxon>Paracoccus</taxon>
    </lineage>
</organism>
<dbReference type="OrthoDB" id="9804504at2"/>
<dbReference type="AlphaFoldDB" id="A0A3M0M923"/>
<name>A0A3M0M923_9RHOB</name>
<dbReference type="InterPro" id="IPR050512">
    <property type="entry name" value="Sulf_AdTrans/APS_kinase"/>
</dbReference>
<keyword evidence="4" id="KW-1185">Reference proteome</keyword>
<evidence type="ECO:0000256" key="1">
    <source>
        <dbReference type="ARBA" id="ARBA00022679"/>
    </source>
</evidence>
<evidence type="ECO:0000259" key="2">
    <source>
        <dbReference type="Pfam" id="PF14306"/>
    </source>
</evidence>
<dbReference type="PANTHER" id="PTHR42700">
    <property type="entry name" value="SULFATE ADENYLYLTRANSFERASE"/>
    <property type="match status" value="1"/>
</dbReference>
<gene>
    <name evidence="3" type="ORF">C9E81_16155</name>
</gene>
<proteinExistence type="predicted"/>
<protein>
    <submittedName>
        <fullName evidence="3">Transcription antiterminator BlgG</fullName>
    </submittedName>
</protein>
<dbReference type="PANTHER" id="PTHR42700:SF1">
    <property type="entry name" value="SULFATE ADENYLYLTRANSFERASE"/>
    <property type="match status" value="1"/>
</dbReference>
<dbReference type="RefSeq" id="WP_122113379.1">
    <property type="nucleotide sequence ID" value="NZ_QOKZ01000006.1"/>
</dbReference>
<dbReference type="InterPro" id="IPR025980">
    <property type="entry name" value="ATP-Sase_PUA-like_dom"/>
</dbReference>
<keyword evidence="1" id="KW-0808">Transferase</keyword>